<evidence type="ECO:0000313" key="4">
    <source>
        <dbReference type="EMBL" id="TMR16569.1"/>
    </source>
</evidence>
<dbReference type="PANTHER" id="PTHR30055:SF178">
    <property type="entry name" value="POSSIBLE TRANSCRIPTIONAL REGULATORY PROTEIN"/>
    <property type="match status" value="1"/>
</dbReference>
<evidence type="ECO:0000313" key="5">
    <source>
        <dbReference type="Proteomes" id="UP000309128"/>
    </source>
</evidence>
<dbReference type="Pfam" id="PF00440">
    <property type="entry name" value="TetR_N"/>
    <property type="match status" value="1"/>
</dbReference>
<dbReference type="SUPFAM" id="SSF46689">
    <property type="entry name" value="Homeodomain-like"/>
    <property type="match status" value="1"/>
</dbReference>
<proteinExistence type="predicted"/>
<dbReference type="GO" id="GO:0000976">
    <property type="term" value="F:transcription cis-regulatory region binding"/>
    <property type="evidence" value="ECO:0007669"/>
    <property type="project" value="TreeGrafter"/>
</dbReference>
<accession>A0A5S4FEU9</accession>
<dbReference type="AlphaFoldDB" id="A0A5S4FEU9"/>
<comment type="caution">
    <text evidence="4">The sequence shown here is derived from an EMBL/GenBank/DDBJ whole genome shotgun (WGS) entry which is preliminary data.</text>
</comment>
<dbReference type="EMBL" id="VCKY01000088">
    <property type="protein sequence ID" value="TMR16569.1"/>
    <property type="molecule type" value="Genomic_DNA"/>
</dbReference>
<keyword evidence="1 2" id="KW-0238">DNA-binding</keyword>
<dbReference type="OrthoDB" id="6637160at2"/>
<evidence type="ECO:0000256" key="1">
    <source>
        <dbReference type="ARBA" id="ARBA00023125"/>
    </source>
</evidence>
<protein>
    <submittedName>
        <fullName evidence="4">TetR/AcrR family transcriptional regulator</fullName>
    </submittedName>
</protein>
<dbReference type="GO" id="GO:0003700">
    <property type="term" value="F:DNA-binding transcription factor activity"/>
    <property type="evidence" value="ECO:0007669"/>
    <property type="project" value="TreeGrafter"/>
</dbReference>
<feature type="DNA-binding region" description="H-T-H motif" evidence="2">
    <location>
        <begin position="36"/>
        <end position="55"/>
    </location>
</feature>
<keyword evidence="5" id="KW-1185">Reference proteome</keyword>
<dbReference type="InterPro" id="IPR050109">
    <property type="entry name" value="HTH-type_TetR-like_transc_reg"/>
</dbReference>
<dbReference type="InterPro" id="IPR001647">
    <property type="entry name" value="HTH_TetR"/>
</dbReference>
<sequence>MTFLRARRPEHKQQRREAILDAARELAMASGVRNVSLGAVAEAVGLAKSNIMRYFGTREEIYLQLAVDEWQHWAEAATGRLRAATGMPEVVTALAETLTARPLFCDLLSHTAISLEHNVSVEAAHTFKRAVMGVLAEVTTQVAHATDLAEGEARELVMAAAGLAGMLYPAANPSPTLTEVYARDPELAVMCPEMLPTLVRVLSALAAGLPTLR</sequence>
<reference evidence="4 5" key="1">
    <citation type="submission" date="2019-05" db="EMBL/GenBank/DDBJ databases">
        <title>Draft genome sequence of Nonomuraea turkmeniaca DSM 43926.</title>
        <authorList>
            <person name="Saricaoglu S."/>
            <person name="Isik K."/>
        </authorList>
    </citation>
    <scope>NUCLEOTIDE SEQUENCE [LARGE SCALE GENOMIC DNA]</scope>
    <source>
        <strain evidence="4 5">DSM 43926</strain>
    </source>
</reference>
<dbReference type="Proteomes" id="UP000309128">
    <property type="component" value="Unassembled WGS sequence"/>
</dbReference>
<dbReference type="InterPro" id="IPR009057">
    <property type="entry name" value="Homeodomain-like_sf"/>
</dbReference>
<dbReference type="Pfam" id="PF17929">
    <property type="entry name" value="TetR_C_34"/>
    <property type="match status" value="1"/>
</dbReference>
<dbReference type="Gene3D" id="1.10.357.10">
    <property type="entry name" value="Tetracycline Repressor, domain 2"/>
    <property type="match status" value="1"/>
</dbReference>
<organism evidence="4 5">
    <name type="scientific">Nonomuraea turkmeniaca</name>
    <dbReference type="NCBI Taxonomy" id="103838"/>
    <lineage>
        <taxon>Bacteria</taxon>
        <taxon>Bacillati</taxon>
        <taxon>Actinomycetota</taxon>
        <taxon>Actinomycetes</taxon>
        <taxon>Streptosporangiales</taxon>
        <taxon>Streptosporangiaceae</taxon>
        <taxon>Nonomuraea</taxon>
    </lineage>
</organism>
<feature type="domain" description="HTH tetR-type" evidence="3">
    <location>
        <begin position="13"/>
        <end position="73"/>
    </location>
</feature>
<dbReference type="PANTHER" id="PTHR30055">
    <property type="entry name" value="HTH-TYPE TRANSCRIPTIONAL REGULATOR RUTR"/>
    <property type="match status" value="1"/>
</dbReference>
<evidence type="ECO:0000259" key="3">
    <source>
        <dbReference type="PROSITE" id="PS50977"/>
    </source>
</evidence>
<dbReference type="InterPro" id="IPR041483">
    <property type="entry name" value="TetR_C_34"/>
</dbReference>
<evidence type="ECO:0000256" key="2">
    <source>
        <dbReference type="PROSITE-ProRule" id="PRU00335"/>
    </source>
</evidence>
<gene>
    <name evidence="4" type="ORF">ETD86_24960</name>
</gene>
<name>A0A5S4FEU9_9ACTN</name>
<dbReference type="PROSITE" id="PS50977">
    <property type="entry name" value="HTH_TETR_2"/>
    <property type="match status" value="1"/>
</dbReference>
<dbReference type="PRINTS" id="PR00455">
    <property type="entry name" value="HTHTETR"/>
</dbReference>